<dbReference type="RefSeq" id="WP_211345132.1">
    <property type="nucleotide sequence ID" value="NZ_BAABCI010000030.1"/>
</dbReference>
<evidence type="ECO:0000256" key="6">
    <source>
        <dbReference type="ARBA" id="ARBA00022989"/>
    </source>
</evidence>
<feature type="transmembrane region" description="Helical" evidence="9">
    <location>
        <begin position="333"/>
        <end position="349"/>
    </location>
</feature>
<keyword evidence="4" id="KW-1003">Cell membrane</keyword>
<keyword evidence="3" id="KW-0813">Transport</keyword>
<dbReference type="EMBL" id="VFMO01000001">
    <property type="protein sequence ID" value="TQJ13543.1"/>
    <property type="molecule type" value="Genomic_DNA"/>
</dbReference>
<keyword evidence="11" id="KW-1185">Reference proteome</keyword>
<dbReference type="GO" id="GO:0055085">
    <property type="term" value="P:transmembrane transport"/>
    <property type="evidence" value="ECO:0007669"/>
    <property type="project" value="TreeGrafter"/>
</dbReference>
<proteinExistence type="inferred from homology"/>
<evidence type="ECO:0000256" key="8">
    <source>
        <dbReference type="SAM" id="MobiDB-lite"/>
    </source>
</evidence>
<feature type="compositionally biased region" description="Basic and acidic residues" evidence="8">
    <location>
        <begin position="433"/>
        <end position="452"/>
    </location>
</feature>
<feature type="transmembrane region" description="Helical" evidence="9">
    <location>
        <begin position="301"/>
        <end position="326"/>
    </location>
</feature>
<keyword evidence="6 9" id="KW-1133">Transmembrane helix</keyword>
<evidence type="ECO:0000256" key="5">
    <source>
        <dbReference type="ARBA" id="ARBA00022692"/>
    </source>
</evidence>
<dbReference type="AlphaFoldDB" id="A0A542EDY9"/>
<dbReference type="GO" id="GO:0005886">
    <property type="term" value="C:plasma membrane"/>
    <property type="evidence" value="ECO:0007669"/>
    <property type="project" value="UniProtKB-SubCell"/>
</dbReference>
<protein>
    <submittedName>
        <fullName evidence="10">Putative PurR-regulated permease PerM</fullName>
    </submittedName>
</protein>
<feature type="transmembrane region" description="Helical" evidence="9">
    <location>
        <begin position="96"/>
        <end position="117"/>
    </location>
</feature>
<comment type="similarity">
    <text evidence="2">Belongs to the autoinducer-2 exporter (AI-2E) (TC 2.A.86) family.</text>
</comment>
<evidence type="ECO:0000256" key="2">
    <source>
        <dbReference type="ARBA" id="ARBA00009773"/>
    </source>
</evidence>
<gene>
    <name evidence="10" type="ORF">FB459_0967</name>
</gene>
<feature type="transmembrane region" description="Helical" evidence="9">
    <location>
        <begin position="217"/>
        <end position="235"/>
    </location>
</feature>
<evidence type="ECO:0000256" key="3">
    <source>
        <dbReference type="ARBA" id="ARBA00022448"/>
    </source>
</evidence>
<dbReference type="PANTHER" id="PTHR21716">
    <property type="entry name" value="TRANSMEMBRANE PROTEIN"/>
    <property type="match status" value="1"/>
</dbReference>
<evidence type="ECO:0000313" key="11">
    <source>
        <dbReference type="Proteomes" id="UP000320806"/>
    </source>
</evidence>
<feature type="region of interest" description="Disordered" evidence="8">
    <location>
        <begin position="430"/>
        <end position="452"/>
    </location>
</feature>
<dbReference type="InterPro" id="IPR002549">
    <property type="entry name" value="AI-2E-like"/>
</dbReference>
<dbReference type="Pfam" id="PF01594">
    <property type="entry name" value="AI-2E_transport"/>
    <property type="match status" value="1"/>
</dbReference>
<feature type="transmembrane region" description="Helical" evidence="9">
    <location>
        <begin position="369"/>
        <end position="400"/>
    </location>
</feature>
<dbReference type="PANTHER" id="PTHR21716:SF53">
    <property type="entry name" value="PERMEASE PERM-RELATED"/>
    <property type="match status" value="1"/>
</dbReference>
<evidence type="ECO:0000256" key="7">
    <source>
        <dbReference type="ARBA" id="ARBA00023136"/>
    </source>
</evidence>
<evidence type="ECO:0000256" key="1">
    <source>
        <dbReference type="ARBA" id="ARBA00004651"/>
    </source>
</evidence>
<evidence type="ECO:0000256" key="4">
    <source>
        <dbReference type="ARBA" id="ARBA00022475"/>
    </source>
</evidence>
<feature type="transmembrane region" description="Helical" evidence="9">
    <location>
        <begin position="129"/>
        <end position="150"/>
    </location>
</feature>
<accession>A0A542EDY9</accession>
<feature type="region of interest" description="Disordered" evidence="8">
    <location>
        <begin position="13"/>
        <end position="34"/>
    </location>
</feature>
<evidence type="ECO:0000313" key="10">
    <source>
        <dbReference type="EMBL" id="TQJ13543.1"/>
    </source>
</evidence>
<keyword evidence="7 9" id="KW-0472">Membrane</keyword>
<organism evidence="10 11">
    <name type="scientific">Yimella lutea</name>
    <dbReference type="NCBI Taxonomy" id="587872"/>
    <lineage>
        <taxon>Bacteria</taxon>
        <taxon>Bacillati</taxon>
        <taxon>Actinomycetota</taxon>
        <taxon>Actinomycetes</taxon>
        <taxon>Micrococcales</taxon>
        <taxon>Dermacoccaceae</taxon>
        <taxon>Yimella</taxon>
    </lineage>
</organism>
<sequence>MLKRLGLSRLGTKLAGPKQMPTRPDEDSGDGTAKARPRILGERVAAGSKVAKARMTNEGVDRAMVIGRGMRWTAGWALRTLLILAALWAVLKIVGIFWSALLPVCLALVIATVLWPPTRWLRSRGFSPAAAAVTSLLGAIAVFAAIIALMTPMVSSQVPELTSKSIDGVNKIQDWLEGPPFNVQPEQIDNAVKAITDKLQTSGDKIASGVFTGVTTAGHILVNLIVALILCFLMIKDGPHFLPWLRSIAGRGAGAHFTEMLTRVWQTLSGFIRTQALVSAVDAFFIGLGLVVLGVPLALPLALLTFFGGFVPIVGAFVAGTLAVLVALVTKSVTTALLVLLIVLLVQQLEGHILQPLLQSRSMELHPALVLLSIALGGQLFGIVGAFFAVPLAATVAVTLRYLGEQIDLRTGDLSPGELEPLTPEGRYAAEQAAKDTHPPAKDDLADKLAEL</sequence>
<comment type="caution">
    <text evidence="10">The sequence shown here is derived from an EMBL/GenBank/DDBJ whole genome shotgun (WGS) entry which is preliminary data.</text>
</comment>
<comment type="subcellular location">
    <subcellularLocation>
        <location evidence="1">Cell membrane</location>
        <topology evidence="1">Multi-pass membrane protein</topology>
    </subcellularLocation>
</comment>
<feature type="transmembrane region" description="Helical" evidence="9">
    <location>
        <begin position="276"/>
        <end position="295"/>
    </location>
</feature>
<name>A0A542EDY9_9MICO</name>
<evidence type="ECO:0000256" key="9">
    <source>
        <dbReference type="SAM" id="Phobius"/>
    </source>
</evidence>
<feature type="transmembrane region" description="Helical" evidence="9">
    <location>
        <begin position="72"/>
        <end position="90"/>
    </location>
</feature>
<reference evidence="10 11" key="1">
    <citation type="submission" date="2019-06" db="EMBL/GenBank/DDBJ databases">
        <title>Sequencing the genomes of 1000 actinobacteria strains.</title>
        <authorList>
            <person name="Klenk H.-P."/>
        </authorList>
    </citation>
    <scope>NUCLEOTIDE SEQUENCE [LARGE SCALE GENOMIC DNA]</scope>
    <source>
        <strain evidence="10 11">DSM 19828</strain>
    </source>
</reference>
<keyword evidence="5 9" id="KW-0812">Transmembrane</keyword>
<dbReference type="Proteomes" id="UP000320806">
    <property type="component" value="Unassembled WGS sequence"/>
</dbReference>